<protein>
    <submittedName>
        <fullName evidence="3">Oidioi.mRNA.OKI2018_I69.XSR.g15006.t2.cds</fullName>
    </submittedName>
</protein>
<dbReference type="PROSITE" id="PS50042">
    <property type="entry name" value="CNMP_BINDING_3"/>
    <property type="match status" value="1"/>
</dbReference>
<organism evidence="3 4">
    <name type="scientific">Oikopleura dioica</name>
    <name type="common">Tunicate</name>
    <dbReference type="NCBI Taxonomy" id="34765"/>
    <lineage>
        <taxon>Eukaryota</taxon>
        <taxon>Metazoa</taxon>
        <taxon>Chordata</taxon>
        <taxon>Tunicata</taxon>
        <taxon>Appendicularia</taxon>
        <taxon>Copelata</taxon>
        <taxon>Oikopleuridae</taxon>
        <taxon>Oikopleura</taxon>
    </lineage>
</organism>
<feature type="region of interest" description="Disordered" evidence="1">
    <location>
        <begin position="34"/>
        <end position="60"/>
    </location>
</feature>
<dbReference type="SUPFAM" id="SSF51206">
    <property type="entry name" value="cAMP-binding domain-like"/>
    <property type="match status" value="2"/>
</dbReference>
<dbReference type="InterPro" id="IPR018490">
    <property type="entry name" value="cNMP-bd_dom_sf"/>
</dbReference>
<dbReference type="Gene3D" id="2.60.120.10">
    <property type="entry name" value="Jelly Rolls"/>
    <property type="match status" value="2"/>
</dbReference>
<accession>A0ABN7SFI7</accession>
<dbReference type="InterPro" id="IPR014710">
    <property type="entry name" value="RmlC-like_jellyroll"/>
</dbReference>
<evidence type="ECO:0000313" key="3">
    <source>
        <dbReference type="EMBL" id="CAG5097278.1"/>
    </source>
</evidence>
<dbReference type="PANTHER" id="PTHR23011:SF28">
    <property type="entry name" value="CYCLIC NUCLEOTIDE-BINDING DOMAIN CONTAINING PROTEIN"/>
    <property type="match status" value="1"/>
</dbReference>
<name>A0ABN7SFI7_OIKDI</name>
<dbReference type="CDD" id="cd00038">
    <property type="entry name" value="CAP_ED"/>
    <property type="match status" value="1"/>
</dbReference>
<dbReference type="PANTHER" id="PTHR23011">
    <property type="entry name" value="CYCLIC NUCLEOTIDE-BINDING DOMAIN CONTAINING PROTEIN"/>
    <property type="match status" value="1"/>
</dbReference>
<evidence type="ECO:0000256" key="1">
    <source>
        <dbReference type="SAM" id="MobiDB-lite"/>
    </source>
</evidence>
<dbReference type="InterPro" id="IPR000595">
    <property type="entry name" value="cNMP-bd_dom"/>
</dbReference>
<feature type="domain" description="Cyclic nucleotide-binding" evidence="2">
    <location>
        <begin position="313"/>
        <end position="434"/>
    </location>
</feature>
<proteinExistence type="predicted"/>
<dbReference type="Proteomes" id="UP001158576">
    <property type="component" value="Chromosome XSR"/>
</dbReference>
<keyword evidence="4" id="KW-1185">Reference proteome</keyword>
<evidence type="ECO:0000259" key="2">
    <source>
        <dbReference type="PROSITE" id="PS50042"/>
    </source>
</evidence>
<feature type="compositionally biased region" description="Low complexity" evidence="1">
    <location>
        <begin position="166"/>
        <end position="177"/>
    </location>
</feature>
<feature type="compositionally biased region" description="Basic residues" evidence="1">
    <location>
        <begin position="178"/>
        <end position="189"/>
    </location>
</feature>
<feature type="region of interest" description="Disordered" evidence="1">
    <location>
        <begin position="166"/>
        <end position="193"/>
    </location>
</feature>
<evidence type="ECO:0000313" key="4">
    <source>
        <dbReference type="Proteomes" id="UP001158576"/>
    </source>
</evidence>
<gene>
    <name evidence="3" type="ORF">OKIOD_LOCUS6564</name>
</gene>
<sequence>MLVKTNQRVQRSPYMIRGSTFIGLTRTPTYTRLDDAQKKPSRVKSAPARNAPKRPKSAWAGRREQLLSRIRDDSWSERNFIKCTEQQNKEHTKPDLENASTVALEETSSKNGTFAVSRPCSSFGNLESRGISFSSAGGLGPSSAGGWRRLSALIKGEPCKVNSAFRESLNSPASSSRRSVRSSRSRRSIQSRMRNLTSGANSVIFEKYNVRAGFEAKKLFQKSVRLVIILMRAGGCFRRDESLKVLDDGDMRFYDTNSALGKMAHVFNPTIFRADKSLKVPKNVARDLKTHPDARRPDSIGSIVRSLQIVLDVFSDYPLQTQKDIAKYAYLEEFEPGRMIFKKSDRPLRFHLVVSGRALVTSVTTLPTGEENIKVVETISRGETFGDEGGCFLKQNGKIHEGPDFMPRENTVISQKHMTVLTLDGEDYIRIFHPEARKRFQKKLTPNYPEFYFSSNVVKAAMKLLQKNPFLRYWPLDRIKGASTSDFRLQYFRKGTVITTGNAAQRELIFVKLGSCQVVRRCQYSRVMSAGSNPYETWIEERRLDSGDMFGFECQFDVRFKGIVYKDWNELDPDVALISNGAEVIIFSAPFYRKHLNEQCRAVLTLNLEQKQPKNNLVYLLNRRDCWENYKTSVTREIIRKP</sequence>
<dbReference type="EMBL" id="OU015569">
    <property type="protein sequence ID" value="CAG5097278.1"/>
    <property type="molecule type" value="Genomic_DNA"/>
</dbReference>
<reference evidence="3 4" key="1">
    <citation type="submission" date="2021-04" db="EMBL/GenBank/DDBJ databases">
        <authorList>
            <person name="Bliznina A."/>
        </authorList>
    </citation>
    <scope>NUCLEOTIDE SEQUENCE [LARGE SCALE GENOMIC DNA]</scope>
</reference>